<evidence type="ECO:0000256" key="3">
    <source>
        <dbReference type="ARBA" id="ARBA00011775"/>
    </source>
</evidence>
<evidence type="ECO:0000313" key="15">
    <source>
        <dbReference type="Proteomes" id="UP001165063"/>
    </source>
</evidence>
<organism evidence="14 15">
    <name type="scientific">Ambrosiozyma monospora</name>
    <name type="common">Yeast</name>
    <name type="synonym">Endomycopsis monosporus</name>
    <dbReference type="NCBI Taxonomy" id="43982"/>
    <lineage>
        <taxon>Eukaryota</taxon>
        <taxon>Fungi</taxon>
        <taxon>Dikarya</taxon>
        <taxon>Ascomycota</taxon>
        <taxon>Saccharomycotina</taxon>
        <taxon>Pichiomycetes</taxon>
        <taxon>Pichiales</taxon>
        <taxon>Pichiaceae</taxon>
        <taxon>Ambrosiozyma</taxon>
    </lineage>
</organism>
<dbReference type="PANTHER" id="PTHR11043">
    <property type="entry name" value="ZETA-COAT PROTEIN"/>
    <property type="match status" value="1"/>
</dbReference>
<evidence type="ECO:0000256" key="6">
    <source>
        <dbReference type="ARBA" id="ARBA00022892"/>
    </source>
</evidence>
<evidence type="ECO:0000256" key="1">
    <source>
        <dbReference type="ARBA" id="ARBA00004255"/>
    </source>
</evidence>
<protein>
    <recommendedName>
        <fullName evidence="12">Coatomer subunit zeta</fullName>
    </recommendedName>
</protein>
<comment type="caution">
    <text evidence="14">The sequence shown here is derived from an EMBL/GenBank/DDBJ whole genome shotgun (WGS) entry which is preliminary data.</text>
</comment>
<dbReference type="InterPro" id="IPR022775">
    <property type="entry name" value="AP_mu_sigma_su"/>
</dbReference>
<keyword evidence="6 12" id="KW-0931">ER-Golgi transport</keyword>
<dbReference type="EMBL" id="BSXU01003642">
    <property type="protein sequence ID" value="GMG40277.1"/>
    <property type="molecule type" value="Genomic_DNA"/>
</dbReference>
<dbReference type="GO" id="GO:0006886">
    <property type="term" value="P:intracellular protein transport"/>
    <property type="evidence" value="ECO:0007669"/>
    <property type="project" value="TreeGrafter"/>
</dbReference>
<keyword evidence="4 12" id="KW-0813">Transport</keyword>
<dbReference type="GO" id="GO:0030126">
    <property type="term" value="C:COPI vesicle coat"/>
    <property type="evidence" value="ECO:0007669"/>
    <property type="project" value="UniProtKB-UniRule"/>
</dbReference>
<dbReference type="GO" id="GO:0000139">
    <property type="term" value="C:Golgi membrane"/>
    <property type="evidence" value="ECO:0007669"/>
    <property type="project" value="UniProtKB-SubCell"/>
</dbReference>
<gene>
    <name evidence="14" type="ORF">Amon01_000604600</name>
</gene>
<dbReference type="AlphaFoldDB" id="A0A9W6Z464"/>
<dbReference type="Proteomes" id="UP001165063">
    <property type="component" value="Unassembled WGS sequence"/>
</dbReference>
<evidence type="ECO:0000259" key="13">
    <source>
        <dbReference type="Pfam" id="PF01217"/>
    </source>
</evidence>
<dbReference type="InterPro" id="IPR039652">
    <property type="entry name" value="Coatomer_zeta"/>
</dbReference>
<proteinExistence type="inferred from homology"/>
<dbReference type="GO" id="GO:0006891">
    <property type="term" value="P:intra-Golgi vesicle-mediated transport"/>
    <property type="evidence" value="ECO:0007669"/>
    <property type="project" value="TreeGrafter"/>
</dbReference>
<keyword evidence="8 12" id="KW-0333">Golgi apparatus</keyword>
<dbReference type="SUPFAM" id="SSF64356">
    <property type="entry name" value="SNARE-like"/>
    <property type="match status" value="1"/>
</dbReference>
<keyword evidence="7 12" id="KW-0653">Protein transport</keyword>
<comment type="subcellular location">
    <subcellularLocation>
        <location evidence="12">Cytoplasm</location>
    </subcellularLocation>
    <subcellularLocation>
        <location evidence="1 12">Golgi apparatus membrane</location>
        <topology evidence="1 12">Peripheral membrane protein</topology>
        <orientation evidence="1 12">Cytoplasmic side</orientation>
    </subcellularLocation>
    <subcellularLocation>
        <location evidence="12">Cytoplasmic vesicle</location>
        <location evidence="12">COPI-coated vesicle membrane</location>
        <topology evidence="12">Peripheral membrane protein</topology>
        <orientation evidence="12">Cytoplasmic side</orientation>
    </subcellularLocation>
</comment>
<name>A0A9W6Z464_AMBMO</name>
<sequence length="192" mass="21752">MSFNTSLYTIEAVIILDNLGNRLFAKYYKGPHQETTDKLLLNLDEQKKFESSLFAKTFKQKADIILFENRVVVYKEYSDAIVYVIGDLNENESLLFNVLQGLSGAFEIILKNQIDKKAIQESYDMVILAIDETIDDGIILETDPGVIASRVTKPPTEDIAIKIDLEKGLEKGLFSAFNFAKKNISERLQQGF</sequence>
<dbReference type="OrthoDB" id="10249988at2759"/>
<comment type="subunit">
    <text evidence="3 12">Oligomeric complex that consists of at least the alpha, beta, beta', gamma, delta, epsilon and zeta subunits.</text>
</comment>
<accession>A0A9W6Z464</accession>
<evidence type="ECO:0000256" key="12">
    <source>
        <dbReference type="RuleBase" id="RU366053"/>
    </source>
</evidence>
<evidence type="ECO:0000256" key="8">
    <source>
        <dbReference type="ARBA" id="ARBA00023034"/>
    </source>
</evidence>
<evidence type="ECO:0000256" key="7">
    <source>
        <dbReference type="ARBA" id="ARBA00022927"/>
    </source>
</evidence>
<evidence type="ECO:0000256" key="11">
    <source>
        <dbReference type="ARBA" id="ARBA00045555"/>
    </source>
</evidence>
<dbReference type="GO" id="GO:0006890">
    <property type="term" value="P:retrograde vesicle-mediated transport, Golgi to endoplasmic reticulum"/>
    <property type="evidence" value="ECO:0007669"/>
    <property type="project" value="UniProtKB-UniRule"/>
</dbReference>
<dbReference type="PANTHER" id="PTHR11043:SF0">
    <property type="entry name" value="COATOMER SUBUNIT ZETA"/>
    <property type="match status" value="1"/>
</dbReference>
<dbReference type="Pfam" id="PF01217">
    <property type="entry name" value="Clat_adaptor_s"/>
    <property type="match status" value="1"/>
</dbReference>
<comment type="similarity">
    <text evidence="2 12">Belongs to the adaptor complexes small subunit family.</text>
</comment>
<dbReference type="Gene3D" id="3.30.450.60">
    <property type="match status" value="1"/>
</dbReference>
<reference evidence="14" key="1">
    <citation type="submission" date="2023-04" db="EMBL/GenBank/DDBJ databases">
        <title>Ambrosiozyma monospora NBRC 1965.</title>
        <authorList>
            <person name="Ichikawa N."/>
            <person name="Sato H."/>
            <person name="Tonouchi N."/>
        </authorList>
    </citation>
    <scope>NUCLEOTIDE SEQUENCE</scope>
    <source>
        <strain evidence="14">NBRC 1965</strain>
    </source>
</reference>
<keyword evidence="5 12" id="KW-0963">Cytoplasm</keyword>
<dbReference type="InterPro" id="IPR011012">
    <property type="entry name" value="Longin-like_dom_sf"/>
</dbReference>
<evidence type="ECO:0000256" key="4">
    <source>
        <dbReference type="ARBA" id="ARBA00022448"/>
    </source>
</evidence>
<feature type="domain" description="AP complex mu/sigma subunit" evidence="13">
    <location>
        <begin position="9"/>
        <end position="152"/>
    </location>
</feature>
<keyword evidence="9 12" id="KW-0472">Membrane</keyword>
<evidence type="ECO:0000256" key="5">
    <source>
        <dbReference type="ARBA" id="ARBA00022490"/>
    </source>
</evidence>
<keyword evidence="15" id="KW-1185">Reference proteome</keyword>
<dbReference type="FunFam" id="3.30.450.60:FF:000013">
    <property type="entry name" value="Coatomer subunit zeta"/>
    <property type="match status" value="1"/>
</dbReference>
<evidence type="ECO:0000313" key="14">
    <source>
        <dbReference type="EMBL" id="GMG40277.1"/>
    </source>
</evidence>
<evidence type="ECO:0000256" key="10">
    <source>
        <dbReference type="ARBA" id="ARBA00023329"/>
    </source>
</evidence>
<evidence type="ECO:0000256" key="2">
    <source>
        <dbReference type="ARBA" id="ARBA00006972"/>
    </source>
</evidence>
<keyword evidence="10 12" id="KW-0968">Cytoplasmic vesicle</keyword>
<comment type="function">
    <text evidence="11">The coatomer is a cytosolic protein complex that binds to dilysine motifs and reversibly associates with Golgi non-clathrin-coated vesicles, which further mediate biosynthetic protein transport from the ER, via the Golgi up to the trans Golgi network. Coatomer complex is required for budding from Golgi membranes, and is essential for the retrograde Golgi-to-ER transport of dilysine-tagged proteins. The zeta subunit may be involved in regulating the coat assembly and, hence, the rate of biosynthetic protein transport due to its association-dissociation properties with the coatomer complex.</text>
</comment>
<evidence type="ECO:0000256" key="9">
    <source>
        <dbReference type="ARBA" id="ARBA00023136"/>
    </source>
</evidence>